<dbReference type="Proteomes" id="UP001244640">
    <property type="component" value="Unassembled WGS sequence"/>
</dbReference>
<feature type="signal peptide" evidence="1">
    <location>
        <begin position="1"/>
        <end position="19"/>
    </location>
</feature>
<organism evidence="2 3">
    <name type="scientific">Sphingobacterium zeae</name>
    <dbReference type="NCBI Taxonomy" id="1776859"/>
    <lineage>
        <taxon>Bacteria</taxon>
        <taxon>Pseudomonadati</taxon>
        <taxon>Bacteroidota</taxon>
        <taxon>Sphingobacteriia</taxon>
        <taxon>Sphingobacteriales</taxon>
        <taxon>Sphingobacteriaceae</taxon>
        <taxon>Sphingobacterium</taxon>
    </lineage>
</organism>
<evidence type="ECO:0000313" key="3">
    <source>
        <dbReference type="Proteomes" id="UP001244640"/>
    </source>
</evidence>
<sequence length="179" mass="21277">MFRYTIIVFVLLSACSRNAKTADIDPRIINEMSHDDRTTPSRFDIDFFVRCKDGKVAMLNEPALWGIYRENEKNMSYEKFLDLTLNQKKSVEDSSILNASDCVLLDQQITHYYQSHNLKDFLLEYFTNENNSWRLRDGYSKSQIISISYYCFINNKFLQYDDYIGIYTLIEPYELFPKK</sequence>
<reference evidence="2 3" key="1">
    <citation type="submission" date="2023-07" db="EMBL/GenBank/DDBJ databases">
        <title>Functional and genomic diversity of the sorghum phyllosphere microbiome.</title>
        <authorList>
            <person name="Shade A."/>
        </authorList>
    </citation>
    <scope>NUCLEOTIDE SEQUENCE [LARGE SCALE GENOMIC DNA]</scope>
    <source>
        <strain evidence="2 3">SORGH_AS_0892</strain>
    </source>
</reference>
<feature type="chain" id="PRO_5046510163" description="Lipoprotein" evidence="1">
    <location>
        <begin position="20"/>
        <end position="179"/>
    </location>
</feature>
<dbReference type="EMBL" id="JAUTBA010000001">
    <property type="protein sequence ID" value="MDQ1151884.1"/>
    <property type="molecule type" value="Genomic_DNA"/>
</dbReference>
<evidence type="ECO:0008006" key="4">
    <source>
        <dbReference type="Google" id="ProtNLM"/>
    </source>
</evidence>
<proteinExistence type="predicted"/>
<protein>
    <recommendedName>
        <fullName evidence="4">Lipoprotein</fullName>
    </recommendedName>
</protein>
<accession>A0ABU0UAL9</accession>
<comment type="caution">
    <text evidence="2">The sequence shown here is derived from an EMBL/GenBank/DDBJ whole genome shotgun (WGS) entry which is preliminary data.</text>
</comment>
<dbReference type="RefSeq" id="WP_307187300.1">
    <property type="nucleotide sequence ID" value="NZ_JAUTBA010000001.1"/>
</dbReference>
<name>A0ABU0UAL9_9SPHI</name>
<evidence type="ECO:0000256" key="1">
    <source>
        <dbReference type="SAM" id="SignalP"/>
    </source>
</evidence>
<dbReference type="PROSITE" id="PS51257">
    <property type="entry name" value="PROKAR_LIPOPROTEIN"/>
    <property type="match status" value="1"/>
</dbReference>
<gene>
    <name evidence="2" type="ORF">QE382_003868</name>
</gene>
<evidence type="ECO:0000313" key="2">
    <source>
        <dbReference type="EMBL" id="MDQ1151884.1"/>
    </source>
</evidence>
<keyword evidence="3" id="KW-1185">Reference proteome</keyword>
<keyword evidence="1" id="KW-0732">Signal</keyword>